<reference evidence="2" key="1">
    <citation type="submission" date="2015-12" db="EMBL/GenBank/DDBJ databases">
        <authorList>
            <person name="Tarr C.L."/>
            <person name="Gladney L.M."/>
        </authorList>
    </citation>
    <scope>NUCLEOTIDE SEQUENCE [LARGE SCALE GENOMIC DNA]</scope>
    <source>
        <strain evidence="2">2756-81</strain>
    </source>
</reference>
<evidence type="ECO:0000313" key="1">
    <source>
        <dbReference type="EMBL" id="KYN26071.1"/>
    </source>
</evidence>
<protein>
    <submittedName>
        <fullName evidence="1">Uncharacterized protein</fullName>
    </submittedName>
</protein>
<accession>A0A151JJW0</accession>
<comment type="caution">
    <text evidence="1">The sequence shown here is derived from an EMBL/GenBank/DDBJ whole genome shotgun (WGS) entry which is preliminary data.</text>
</comment>
<sequence>MVNCLFSLWAFSRNSNYSAFHKAKSLQFEQTFGACAFAVRSHSDIRIESFCFFYETAQLDECEDRFLL</sequence>
<proteinExistence type="predicted"/>
<name>A0A151JJW0_9VIBR</name>
<evidence type="ECO:0000313" key="2">
    <source>
        <dbReference type="Proteomes" id="UP000075349"/>
    </source>
</evidence>
<dbReference type="EMBL" id="LOMK01000001">
    <property type="protein sequence ID" value="KYN26071.1"/>
    <property type="molecule type" value="Genomic_DNA"/>
</dbReference>
<dbReference type="AlphaFoldDB" id="A0A151JJW0"/>
<organism evidence="1 2">
    <name type="scientific">Vibrio cidicii</name>
    <dbReference type="NCBI Taxonomy" id="1763883"/>
    <lineage>
        <taxon>Bacteria</taxon>
        <taxon>Pseudomonadati</taxon>
        <taxon>Pseudomonadota</taxon>
        <taxon>Gammaproteobacteria</taxon>
        <taxon>Vibrionales</taxon>
        <taxon>Vibrionaceae</taxon>
        <taxon>Vibrio</taxon>
    </lineage>
</organism>
<dbReference type="Proteomes" id="UP000075349">
    <property type="component" value="Unassembled WGS sequence"/>
</dbReference>
<gene>
    <name evidence="1" type="ORF">AUQ44_12770</name>
</gene>